<proteinExistence type="predicted"/>
<reference evidence="2" key="1">
    <citation type="submission" date="2016-03" db="EMBL/GenBank/DDBJ databases">
        <authorList>
            <person name="Guldener U."/>
        </authorList>
    </citation>
    <scope>NUCLEOTIDE SEQUENCE [LARGE SCALE GENOMIC DNA]</scope>
    <source>
        <strain evidence="2">04CH-RAC-A.6.1</strain>
    </source>
</reference>
<sequence length="68" mass="7975">MPMDTSPSRFERFMFDLEPELVMGQRKTTRVLGAYRNTDYERRGFVSARKPDGELFGREGMIALMLRI</sequence>
<name>A0A1E1KLD0_9HELO</name>
<evidence type="ECO:0000313" key="1">
    <source>
        <dbReference type="EMBL" id="CZS98826.1"/>
    </source>
</evidence>
<accession>A0A1E1KLD0</accession>
<dbReference type="EMBL" id="FJUX01000038">
    <property type="protein sequence ID" value="CZS98826.1"/>
    <property type="molecule type" value="Genomic_DNA"/>
</dbReference>
<dbReference type="Proteomes" id="UP000178912">
    <property type="component" value="Unassembled WGS sequence"/>
</dbReference>
<keyword evidence="2" id="KW-1185">Reference proteome</keyword>
<protein>
    <submittedName>
        <fullName evidence="1">Uncharacterized protein</fullName>
    </submittedName>
</protein>
<organism evidence="1 2">
    <name type="scientific">Rhynchosporium agropyri</name>
    <dbReference type="NCBI Taxonomy" id="914238"/>
    <lineage>
        <taxon>Eukaryota</taxon>
        <taxon>Fungi</taxon>
        <taxon>Dikarya</taxon>
        <taxon>Ascomycota</taxon>
        <taxon>Pezizomycotina</taxon>
        <taxon>Leotiomycetes</taxon>
        <taxon>Helotiales</taxon>
        <taxon>Ploettnerulaceae</taxon>
        <taxon>Rhynchosporium</taxon>
    </lineage>
</organism>
<evidence type="ECO:0000313" key="2">
    <source>
        <dbReference type="Proteomes" id="UP000178912"/>
    </source>
</evidence>
<gene>
    <name evidence="1" type="ORF">RAG0_07384</name>
</gene>
<dbReference type="AlphaFoldDB" id="A0A1E1KLD0"/>